<gene>
    <name evidence="1" type="ORF">SAMN05661086_01710</name>
</gene>
<evidence type="ECO:0000313" key="1">
    <source>
        <dbReference type="EMBL" id="SFR78639.1"/>
    </source>
</evidence>
<evidence type="ECO:0008006" key="3">
    <source>
        <dbReference type="Google" id="ProtNLM"/>
    </source>
</evidence>
<reference evidence="1 2" key="1">
    <citation type="submission" date="2016-10" db="EMBL/GenBank/DDBJ databases">
        <authorList>
            <person name="de Groot N.N."/>
        </authorList>
    </citation>
    <scope>NUCLEOTIDE SEQUENCE [LARGE SCALE GENOMIC DNA]</scope>
    <source>
        <strain evidence="1 2">743A</strain>
    </source>
</reference>
<dbReference type="Proteomes" id="UP000199659">
    <property type="component" value="Unassembled WGS sequence"/>
</dbReference>
<dbReference type="STRING" id="37658.SAMN05661086_01710"/>
<dbReference type="SUPFAM" id="SSF160719">
    <property type="entry name" value="gpW/gp25-like"/>
    <property type="match status" value="1"/>
</dbReference>
<accession>A0A1I6JID5</accession>
<keyword evidence="2" id="KW-1185">Reference proteome</keyword>
<protein>
    <recommendedName>
        <fullName evidence="3">DUF2634 domain-containing protein</fullName>
    </recommendedName>
</protein>
<dbReference type="EMBL" id="FOYZ01000005">
    <property type="protein sequence ID" value="SFR78639.1"/>
    <property type="molecule type" value="Genomic_DNA"/>
</dbReference>
<proteinExistence type="predicted"/>
<dbReference type="InterPro" id="IPR020288">
    <property type="entry name" value="Sheath_initiator"/>
</dbReference>
<sequence length="131" mass="14898">MIPAASIDSELVINEEIETSKTYSLSDTKIQGMGEQLEALKQAIYKVLTTEKYEHPIYSFQYGIELQNLVGKDITYVKMELVRRIQECLIQDERISSVENFSFTVNGDEMLCTFDVNSIYGKVIIGKEVSV</sequence>
<dbReference type="AlphaFoldDB" id="A0A1I6JID5"/>
<dbReference type="Gene3D" id="3.10.450.40">
    <property type="match status" value="1"/>
</dbReference>
<name>A0A1I6JID5_9FIRM</name>
<dbReference type="RefSeq" id="WP_092560261.1">
    <property type="nucleotide sequence ID" value="NZ_FOYZ01000005.1"/>
</dbReference>
<organism evidence="1 2">
    <name type="scientific">Anaeromicropila populeti</name>
    <dbReference type="NCBI Taxonomy" id="37658"/>
    <lineage>
        <taxon>Bacteria</taxon>
        <taxon>Bacillati</taxon>
        <taxon>Bacillota</taxon>
        <taxon>Clostridia</taxon>
        <taxon>Lachnospirales</taxon>
        <taxon>Lachnospiraceae</taxon>
        <taxon>Anaeromicropila</taxon>
    </lineage>
</organism>
<dbReference type="OrthoDB" id="89089at2"/>
<evidence type="ECO:0000313" key="2">
    <source>
        <dbReference type="Proteomes" id="UP000199659"/>
    </source>
</evidence>
<dbReference type="Pfam" id="PF10934">
    <property type="entry name" value="Sheath_initiator"/>
    <property type="match status" value="1"/>
</dbReference>